<feature type="region of interest" description="Disordered" evidence="1">
    <location>
        <begin position="100"/>
        <end position="126"/>
    </location>
</feature>
<feature type="compositionally biased region" description="Basic and acidic residues" evidence="1">
    <location>
        <begin position="115"/>
        <end position="126"/>
    </location>
</feature>
<dbReference type="EMBL" id="AMCK01000153">
    <property type="protein sequence ID" value="EKB43269.1"/>
    <property type="molecule type" value="Genomic_DNA"/>
</dbReference>
<dbReference type="AlphaFoldDB" id="K1LFR2"/>
<name>K1LFR2_9BACL</name>
<keyword evidence="3" id="KW-1185">Reference proteome</keyword>
<reference evidence="2 3" key="1">
    <citation type="journal article" date="2012" name="J. Bacteriol.">
        <title>Draft Genome Sequence of Bacillus isronensis Strain B3W22, Isolated from the Upper Atmosphere.</title>
        <authorList>
            <person name="Shivaji S."/>
            <person name="Ara S."/>
            <person name="Singh S.K."/>
            <person name="Bandi S."/>
            <person name="Singh A."/>
            <person name="Pinnaka A.K."/>
        </authorList>
    </citation>
    <scope>NUCLEOTIDE SEQUENCE [LARGE SCALE GENOMIC DNA]</scope>
    <source>
        <strain evidence="2 3">B3W22</strain>
    </source>
</reference>
<evidence type="ECO:0000256" key="1">
    <source>
        <dbReference type="SAM" id="MobiDB-lite"/>
    </source>
</evidence>
<organism evidence="2 3">
    <name type="scientific">Solibacillus isronensis B3W22</name>
    <dbReference type="NCBI Taxonomy" id="1224748"/>
    <lineage>
        <taxon>Bacteria</taxon>
        <taxon>Bacillati</taxon>
        <taxon>Bacillota</taxon>
        <taxon>Bacilli</taxon>
        <taxon>Bacillales</taxon>
        <taxon>Caryophanaceae</taxon>
        <taxon>Solibacillus</taxon>
    </lineage>
</organism>
<sequence>MINRKETKTPARIRLVLESHFIPLPTPDSTDRSTIPVTTAMMMMLMNSDALMSPALSRPALICKTPRPSEVATPNIVANQGNNVDDITQATMDLAPQQRFECPSNRDGAPAAVDRVGKGQTDDHVD</sequence>
<gene>
    <name evidence="2" type="ORF">B857_03973</name>
</gene>
<accession>K1LFR2</accession>
<comment type="caution">
    <text evidence="2">The sequence shown here is derived from an EMBL/GenBank/DDBJ whole genome shotgun (WGS) entry which is preliminary data.</text>
</comment>
<evidence type="ECO:0000313" key="3">
    <source>
        <dbReference type="Proteomes" id="UP000004738"/>
    </source>
</evidence>
<evidence type="ECO:0000313" key="2">
    <source>
        <dbReference type="EMBL" id="EKB43269.1"/>
    </source>
</evidence>
<dbReference type="Proteomes" id="UP000004738">
    <property type="component" value="Unassembled WGS sequence"/>
</dbReference>
<protein>
    <submittedName>
        <fullName evidence="2">Uncharacterized protein</fullName>
    </submittedName>
</protein>
<proteinExistence type="predicted"/>